<proteinExistence type="predicted"/>
<evidence type="ECO:0000313" key="3">
    <source>
        <dbReference type="Proteomes" id="UP000636709"/>
    </source>
</evidence>
<reference evidence="2" key="1">
    <citation type="submission" date="2020-07" db="EMBL/GenBank/DDBJ databases">
        <title>Genome sequence and genetic diversity analysis of an under-domesticated orphan crop, white fonio (Digitaria exilis).</title>
        <authorList>
            <person name="Bennetzen J.L."/>
            <person name="Chen S."/>
            <person name="Ma X."/>
            <person name="Wang X."/>
            <person name="Yssel A.E.J."/>
            <person name="Chaluvadi S.R."/>
            <person name="Johnson M."/>
            <person name="Gangashetty P."/>
            <person name="Hamidou F."/>
            <person name="Sanogo M.D."/>
            <person name="Zwaenepoel A."/>
            <person name="Wallace J."/>
            <person name="Van De Peer Y."/>
            <person name="Van Deynze A."/>
        </authorList>
    </citation>
    <scope>NUCLEOTIDE SEQUENCE</scope>
    <source>
        <tissue evidence="2">Leaves</tissue>
    </source>
</reference>
<dbReference type="EMBL" id="JACEFO010001753">
    <property type="protein sequence ID" value="KAF8711428.1"/>
    <property type="molecule type" value="Genomic_DNA"/>
</dbReference>
<dbReference type="AlphaFoldDB" id="A0A835BUF7"/>
<name>A0A835BUF7_9POAL</name>
<dbReference type="Proteomes" id="UP000636709">
    <property type="component" value="Unassembled WGS sequence"/>
</dbReference>
<comment type="caution">
    <text evidence="2">The sequence shown here is derived from an EMBL/GenBank/DDBJ whole genome shotgun (WGS) entry which is preliminary data.</text>
</comment>
<keyword evidence="3" id="KW-1185">Reference proteome</keyword>
<evidence type="ECO:0000256" key="1">
    <source>
        <dbReference type="SAM" id="Phobius"/>
    </source>
</evidence>
<evidence type="ECO:0000313" key="2">
    <source>
        <dbReference type="EMBL" id="KAF8711428.1"/>
    </source>
</evidence>
<protein>
    <submittedName>
        <fullName evidence="2">Uncharacterized protein</fullName>
    </submittedName>
</protein>
<feature type="transmembrane region" description="Helical" evidence="1">
    <location>
        <begin position="6"/>
        <end position="23"/>
    </location>
</feature>
<keyword evidence="1" id="KW-0812">Transmembrane</keyword>
<accession>A0A835BUF7</accession>
<keyword evidence="1" id="KW-0472">Membrane</keyword>
<sequence length="51" mass="6216">MFFLEIAIIISWCIWTHINFIFYEGALTFDRWKHAFNEFGLLLHRSKPTLK</sequence>
<keyword evidence="1" id="KW-1133">Transmembrane helix</keyword>
<organism evidence="2 3">
    <name type="scientific">Digitaria exilis</name>
    <dbReference type="NCBI Taxonomy" id="1010633"/>
    <lineage>
        <taxon>Eukaryota</taxon>
        <taxon>Viridiplantae</taxon>
        <taxon>Streptophyta</taxon>
        <taxon>Embryophyta</taxon>
        <taxon>Tracheophyta</taxon>
        <taxon>Spermatophyta</taxon>
        <taxon>Magnoliopsida</taxon>
        <taxon>Liliopsida</taxon>
        <taxon>Poales</taxon>
        <taxon>Poaceae</taxon>
        <taxon>PACMAD clade</taxon>
        <taxon>Panicoideae</taxon>
        <taxon>Panicodae</taxon>
        <taxon>Paniceae</taxon>
        <taxon>Anthephorinae</taxon>
        <taxon>Digitaria</taxon>
    </lineage>
</organism>
<gene>
    <name evidence="2" type="ORF">HU200_029460</name>
</gene>